<evidence type="ECO:0000313" key="2">
    <source>
        <dbReference type="Proteomes" id="UP000748332"/>
    </source>
</evidence>
<comment type="caution">
    <text evidence="1">The sequence shown here is derived from an EMBL/GenBank/DDBJ whole genome shotgun (WGS) entry which is preliminary data.</text>
</comment>
<evidence type="ECO:0008006" key="3">
    <source>
        <dbReference type="Google" id="ProtNLM"/>
    </source>
</evidence>
<dbReference type="EMBL" id="JAGQLM010000039">
    <property type="protein sequence ID" value="MCA9374884.1"/>
    <property type="molecule type" value="Genomic_DNA"/>
</dbReference>
<name>A0A955KVH4_9BACT</name>
<dbReference type="InterPro" id="IPR043519">
    <property type="entry name" value="NT_sf"/>
</dbReference>
<dbReference type="Gene3D" id="3.30.460.10">
    <property type="entry name" value="Beta Polymerase, domain 2"/>
    <property type="match status" value="1"/>
</dbReference>
<protein>
    <recommendedName>
        <fullName evidence="3">Nucleotidyltransferase domain-containing protein</fullName>
    </recommendedName>
</protein>
<feature type="non-terminal residue" evidence="1">
    <location>
        <position position="281"/>
    </location>
</feature>
<gene>
    <name evidence="1" type="ORF">KC622_00980</name>
</gene>
<accession>A0A955KVH4</accession>
<proteinExistence type="predicted"/>
<reference evidence="1" key="2">
    <citation type="journal article" date="2021" name="Microbiome">
        <title>Successional dynamics and alternative stable states in a saline activated sludge microbial community over 9 years.</title>
        <authorList>
            <person name="Wang Y."/>
            <person name="Ye J."/>
            <person name="Ju F."/>
            <person name="Liu L."/>
            <person name="Boyd J.A."/>
            <person name="Deng Y."/>
            <person name="Parks D.H."/>
            <person name="Jiang X."/>
            <person name="Yin X."/>
            <person name="Woodcroft B.J."/>
            <person name="Tyson G.W."/>
            <person name="Hugenholtz P."/>
            <person name="Polz M.F."/>
            <person name="Zhang T."/>
        </authorList>
    </citation>
    <scope>NUCLEOTIDE SEQUENCE</scope>
    <source>
        <strain evidence="1">HKST-UBA16</strain>
    </source>
</reference>
<dbReference type="SUPFAM" id="SSF81301">
    <property type="entry name" value="Nucleotidyltransferase"/>
    <property type="match status" value="1"/>
</dbReference>
<dbReference type="Proteomes" id="UP000748332">
    <property type="component" value="Unassembled WGS sequence"/>
</dbReference>
<sequence>MKLSNSQISILKFALFRYQMGLTLDVDFASKYWSKADIAELKTYKQFSKFFSHNGKSNPIVSEKVSKAIAASKRFLFKDWVRFISVTGSVAAGNPRETDDIDMFIVVKDYRSWIYRLILKLKANDLRRYGDTNFQNTFCVNFICEERALLFEQQNIFTLHEMLRMIPIYNEDFYKEILGANQWIERFHIPAPRLNTEIKSTEGIIKKAFYRLTNFFAFASQLSYMLLSRHKADVSRLIHGYQKGDIRFYPKDFNQEKLNNVKLLYREFLPASATTATEATT</sequence>
<evidence type="ECO:0000313" key="1">
    <source>
        <dbReference type="EMBL" id="MCA9374884.1"/>
    </source>
</evidence>
<organism evidence="1 2">
    <name type="scientific">Candidatus Dojkabacteria bacterium</name>
    <dbReference type="NCBI Taxonomy" id="2099670"/>
    <lineage>
        <taxon>Bacteria</taxon>
        <taxon>Candidatus Dojkabacteria</taxon>
    </lineage>
</organism>
<dbReference type="AlphaFoldDB" id="A0A955KVH4"/>
<reference evidence="1" key="1">
    <citation type="submission" date="2020-04" db="EMBL/GenBank/DDBJ databases">
        <authorList>
            <person name="Zhang T."/>
        </authorList>
    </citation>
    <scope>NUCLEOTIDE SEQUENCE</scope>
    <source>
        <strain evidence="1">HKST-UBA16</strain>
    </source>
</reference>